<sequence length="107" mass="11680">MGLFHMKMFDSPQAKAKILDCPHPSDDATTPSNVDVYVYVSVVSDEVVEVDPKSSSLLEDVVYNECSTSSADVSDLNSVGNQKYDDIEVVDVKDGNPIGMCFIICVR</sequence>
<gene>
    <name evidence="1" type="ORF">DAPK24_006990</name>
</gene>
<dbReference type="EMBL" id="BTGB01000001">
    <property type="protein sequence ID" value="GMM44124.1"/>
    <property type="molecule type" value="Genomic_DNA"/>
</dbReference>
<dbReference type="Proteomes" id="UP001378960">
    <property type="component" value="Unassembled WGS sequence"/>
</dbReference>
<dbReference type="AlphaFoldDB" id="A0AAV5QY55"/>
<organism evidence="1 2">
    <name type="scientific">Pichia kluyveri</name>
    <name type="common">Yeast</name>
    <dbReference type="NCBI Taxonomy" id="36015"/>
    <lineage>
        <taxon>Eukaryota</taxon>
        <taxon>Fungi</taxon>
        <taxon>Dikarya</taxon>
        <taxon>Ascomycota</taxon>
        <taxon>Saccharomycotina</taxon>
        <taxon>Pichiomycetes</taxon>
        <taxon>Pichiales</taxon>
        <taxon>Pichiaceae</taxon>
        <taxon>Pichia</taxon>
    </lineage>
</organism>
<keyword evidence="2" id="KW-1185">Reference proteome</keyword>
<reference evidence="1 2" key="1">
    <citation type="journal article" date="2023" name="Elife">
        <title>Identification of key yeast species and microbe-microbe interactions impacting larval growth of Drosophila in the wild.</title>
        <authorList>
            <person name="Mure A."/>
            <person name="Sugiura Y."/>
            <person name="Maeda R."/>
            <person name="Honda K."/>
            <person name="Sakurai N."/>
            <person name="Takahashi Y."/>
            <person name="Watada M."/>
            <person name="Katoh T."/>
            <person name="Gotoh A."/>
            <person name="Gotoh Y."/>
            <person name="Taniguchi I."/>
            <person name="Nakamura K."/>
            <person name="Hayashi T."/>
            <person name="Katayama T."/>
            <person name="Uemura T."/>
            <person name="Hattori Y."/>
        </authorList>
    </citation>
    <scope>NUCLEOTIDE SEQUENCE [LARGE SCALE GENOMIC DNA]</scope>
    <source>
        <strain evidence="1 2">PK-24</strain>
    </source>
</reference>
<protein>
    <submittedName>
        <fullName evidence="1">Uncharacterized protein</fullName>
    </submittedName>
</protein>
<proteinExistence type="predicted"/>
<comment type="caution">
    <text evidence="1">The sequence shown here is derived from an EMBL/GenBank/DDBJ whole genome shotgun (WGS) entry which is preliminary data.</text>
</comment>
<evidence type="ECO:0000313" key="2">
    <source>
        <dbReference type="Proteomes" id="UP001378960"/>
    </source>
</evidence>
<name>A0AAV5QY55_PICKL</name>
<evidence type="ECO:0000313" key="1">
    <source>
        <dbReference type="EMBL" id="GMM44124.1"/>
    </source>
</evidence>
<accession>A0AAV5QY55</accession>